<dbReference type="RefSeq" id="WP_210535652.1">
    <property type="nucleotide sequence ID" value="NZ_JAGKTC010000001.1"/>
</dbReference>
<accession>A0A940X3T8</accession>
<evidence type="ECO:0000256" key="1">
    <source>
        <dbReference type="SAM" id="Phobius"/>
    </source>
</evidence>
<keyword evidence="1" id="KW-0472">Membrane</keyword>
<keyword evidence="1" id="KW-0812">Transmembrane</keyword>
<evidence type="ECO:0000313" key="3">
    <source>
        <dbReference type="Proteomes" id="UP000673447"/>
    </source>
</evidence>
<protein>
    <submittedName>
        <fullName evidence="2">Uncharacterized protein</fullName>
    </submittedName>
</protein>
<feature type="transmembrane region" description="Helical" evidence="1">
    <location>
        <begin position="41"/>
        <end position="64"/>
    </location>
</feature>
<keyword evidence="1" id="KW-1133">Transmembrane helix</keyword>
<dbReference type="EMBL" id="JAGKTC010000001">
    <property type="protein sequence ID" value="MBP3983833.1"/>
    <property type="molecule type" value="Genomic_DNA"/>
</dbReference>
<organism evidence="2 3">
    <name type="scientific">Pseudoxanthomonas helianthi</name>
    <dbReference type="NCBI Taxonomy" id="1453541"/>
    <lineage>
        <taxon>Bacteria</taxon>
        <taxon>Pseudomonadati</taxon>
        <taxon>Pseudomonadota</taxon>
        <taxon>Gammaproteobacteria</taxon>
        <taxon>Lysobacterales</taxon>
        <taxon>Lysobacteraceae</taxon>
        <taxon>Pseudoxanthomonas</taxon>
    </lineage>
</organism>
<evidence type="ECO:0000313" key="2">
    <source>
        <dbReference type="EMBL" id="MBP3983833.1"/>
    </source>
</evidence>
<dbReference type="AlphaFoldDB" id="A0A940X3T8"/>
<proteinExistence type="predicted"/>
<name>A0A940X3T8_9GAMM</name>
<dbReference type="Proteomes" id="UP000673447">
    <property type="component" value="Unassembled WGS sequence"/>
</dbReference>
<keyword evidence="3" id="KW-1185">Reference proteome</keyword>
<gene>
    <name evidence="2" type="ORF">J5837_05270</name>
</gene>
<reference evidence="2" key="1">
    <citation type="journal article" date="2016" name="Int. J. Syst. Evol. Microbiol.">
        <title>Pseudoxanthomonas helianthi sp. nov., isolated from roots of Jerusalem artichoke (Helianthus tuberosus).</title>
        <authorList>
            <person name="Kittiwongwattana C."/>
            <person name="Thawai C."/>
        </authorList>
    </citation>
    <scope>NUCLEOTIDE SEQUENCE</scope>
    <source>
        <strain evidence="2">110414</strain>
    </source>
</reference>
<comment type="caution">
    <text evidence="2">The sequence shown here is derived from an EMBL/GenBank/DDBJ whole genome shotgun (WGS) entry which is preliminary data.</text>
</comment>
<feature type="transmembrane region" description="Helical" evidence="1">
    <location>
        <begin position="71"/>
        <end position="90"/>
    </location>
</feature>
<sequence length="93" mass="9591">MTALRNFVSTGSLTLVAVGIATAAASVLFTFPANPLVWQAASWTLVAALVGLLLLVPVSGYALVTRRTARTGWRVASFLIGFLCLAAVAVGSL</sequence>
<reference evidence="2" key="2">
    <citation type="submission" date="2021-03" db="EMBL/GenBank/DDBJ databases">
        <authorList>
            <person name="Cao W."/>
        </authorList>
    </citation>
    <scope>NUCLEOTIDE SEQUENCE</scope>
    <source>
        <strain evidence="2">110414</strain>
    </source>
</reference>